<comment type="caution">
    <text evidence="8">The sequence shown here is derived from an EMBL/GenBank/DDBJ whole genome shotgun (WGS) entry which is preliminary data.</text>
</comment>
<evidence type="ECO:0000256" key="2">
    <source>
        <dbReference type="ARBA" id="ARBA00022475"/>
    </source>
</evidence>
<dbReference type="InterPro" id="IPR050545">
    <property type="entry name" value="Mycobact_MmpL"/>
</dbReference>
<evidence type="ECO:0000256" key="3">
    <source>
        <dbReference type="ARBA" id="ARBA00022692"/>
    </source>
</evidence>
<dbReference type="PROSITE" id="PS50156">
    <property type="entry name" value="SSD"/>
    <property type="match status" value="2"/>
</dbReference>
<keyword evidence="4 6" id="KW-1133">Transmembrane helix</keyword>
<feature type="transmembrane region" description="Helical" evidence="6">
    <location>
        <begin position="320"/>
        <end position="347"/>
    </location>
</feature>
<feature type="domain" description="SSD" evidence="7">
    <location>
        <begin position="228"/>
        <end position="378"/>
    </location>
</feature>
<dbReference type="GO" id="GO:0005886">
    <property type="term" value="C:plasma membrane"/>
    <property type="evidence" value="ECO:0007669"/>
    <property type="project" value="UniProtKB-SubCell"/>
</dbReference>
<dbReference type="SUPFAM" id="SSF82866">
    <property type="entry name" value="Multidrug efflux transporter AcrB transmembrane domain"/>
    <property type="match status" value="2"/>
</dbReference>
<dbReference type="InterPro" id="IPR000731">
    <property type="entry name" value="SSD"/>
</dbReference>
<dbReference type="PANTHER" id="PTHR33406:SF13">
    <property type="entry name" value="MEMBRANE PROTEIN YDFJ"/>
    <property type="match status" value="1"/>
</dbReference>
<evidence type="ECO:0000313" key="9">
    <source>
        <dbReference type="Proteomes" id="UP000316988"/>
    </source>
</evidence>
<dbReference type="RefSeq" id="WP_143914253.1">
    <property type="nucleotide sequence ID" value="NZ_VLNT01000014.1"/>
</dbReference>
<keyword evidence="2" id="KW-1003">Cell membrane</keyword>
<keyword evidence="9" id="KW-1185">Reference proteome</keyword>
<protein>
    <submittedName>
        <fullName evidence="8">MMPL family transporter</fullName>
    </submittedName>
</protein>
<feature type="transmembrane region" description="Helical" evidence="6">
    <location>
        <begin position="717"/>
        <end position="742"/>
    </location>
</feature>
<sequence length="779" mass="81076">MSTLLYRLGKSAFAHPFRFIGAWVILLAVIGGSLALNTPRMSSEFTINDVPAQDVIDQLSADLPEAAGGQGAIVFEAPDDTTFYDDPQAAAALGQAAADVYDNDEVVNPAELAASADPEAAQAQAVEQVAAVQQALAARASGVELEQPLPLVVGEGAQAQPVPGMVVSADGSVAMLQFQFTQQTFDLPQGTIEDVLHAAEQPTEDAGINVLPGGSLQELPEVVGLGEVIGLVVAAVVLILTLGSLVAAGLPLLTAIVGVGTGVGGAYALAHFYQLNSMSLVLGLMLGLAVGIDYALFIVNRQRRLVMRQGLSAHEAAGRAVGTAGSAVFFAGTTVVIALLALLVIGISLLSSMAIIAAATVAISVLVALTLLPALLGLVGERVVSAKARETYSRKVVDGDDHGVARGWAGFVTKNRFVVAIGVVAIAAVAAIPALDMRMGLPSGENYNEGSVQRESYEVTSRAFGEGSNGPLLVVVASADENPVDPAAIGAVTEDISGNDDVASAEVAGMSEDGRTVIMSVVPTSGPTDPETDTLVHELRDASDGYEQDFGVTLGITGQTAMGIDIAEKMADVMPVYLAIVLVLSLIVLTLVFRSLLVPLKATAGFLLSILATLGLTTAVFQWGWVNQIFGLDSTGPVMAMLPILVTGIAYGLAMDYQVFLVSSMRESWVHGHRGRDSVIDGFSHSSRVVVAAAIIMVSVFSGFIFNGDPMIKQIGFALAVAIAIDAFLVRMTLVPALMAMFGDRAWRLPRWLDRLLPDLDVEGEKLLESLGEKPAAKS</sequence>
<evidence type="ECO:0000313" key="8">
    <source>
        <dbReference type="EMBL" id="TSD58392.1"/>
    </source>
</evidence>
<feature type="transmembrane region" description="Helical" evidence="6">
    <location>
        <begin position="576"/>
        <end position="597"/>
    </location>
</feature>
<evidence type="ECO:0000256" key="5">
    <source>
        <dbReference type="ARBA" id="ARBA00023136"/>
    </source>
</evidence>
<feature type="transmembrane region" description="Helical" evidence="6">
    <location>
        <begin position="638"/>
        <end position="662"/>
    </location>
</feature>
<name>A0A554RWD5_9ACTN</name>
<proteinExistence type="predicted"/>
<gene>
    <name evidence="8" type="ORF">FNM00_14425</name>
</gene>
<keyword evidence="5 6" id="KW-0472">Membrane</keyword>
<feature type="transmembrane region" description="Helical" evidence="6">
    <location>
        <begin position="279"/>
        <end position="299"/>
    </location>
</feature>
<dbReference type="AlphaFoldDB" id="A0A554RWD5"/>
<feature type="domain" description="SSD" evidence="7">
    <location>
        <begin position="572"/>
        <end position="741"/>
    </location>
</feature>
<dbReference type="PANTHER" id="PTHR33406">
    <property type="entry name" value="MEMBRANE PROTEIN MJ1562-RELATED"/>
    <property type="match status" value="1"/>
</dbReference>
<feature type="transmembrane region" description="Helical" evidence="6">
    <location>
        <begin position="683"/>
        <end position="705"/>
    </location>
</feature>
<dbReference type="EMBL" id="VLNT01000014">
    <property type="protein sequence ID" value="TSD58392.1"/>
    <property type="molecule type" value="Genomic_DNA"/>
</dbReference>
<dbReference type="PRINTS" id="PR00702">
    <property type="entry name" value="ACRIFLAVINRP"/>
</dbReference>
<accession>A0A554RWD5</accession>
<reference evidence="8 9" key="1">
    <citation type="submission" date="2019-07" db="EMBL/GenBank/DDBJ databases">
        <authorList>
            <person name="Zhao L.H."/>
        </authorList>
    </citation>
    <scope>NUCLEOTIDE SEQUENCE [LARGE SCALE GENOMIC DNA]</scope>
    <source>
        <strain evidence="8 9">Co35</strain>
    </source>
</reference>
<feature type="transmembrane region" description="Helical" evidence="6">
    <location>
        <begin position="604"/>
        <end position="626"/>
    </location>
</feature>
<evidence type="ECO:0000256" key="6">
    <source>
        <dbReference type="SAM" id="Phobius"/>
    </source>
</evidence>
<dbReference type="GO" id="GO:0022857">
    <property type="term" value="F:transmembrane transporter activity"/>
    <property type="evidence" value="ECO:0007669"/>
    <property type="project" value="InterPro"/>
</dbReference>
<evidence type="ECO:0000256" key="4">
    <source>
        <dbReference type="ARBA" id="ARBA00022989"/>
    </source>
</evidence>
<organism evidence="8 9">
    <name type="scientific">Aeromicrobium piscarium</name>
    <dbReference type="NCBI Taxonomy" id="2590901"/>
    <lineage>
        <taxon>Bacteria</taxon>
        <taxon>Bacillati</taxon>
        <taxon>Actinomycetota</taxon>
        <taxon>Actinomycetes</taxon>
        <taxon>Propionibacteriales</taxon>
        <taxon>Nocardioidaceae</taxon>
        <taxon>Aeromicrobium</taxon>
    </lineage>
</organism>
<feature type="transmembrane region" description="Helical" evidence="6">
    <location>
        <begin position="417"/>
        <end position="435"/>
    </location>
</feature>
<feature type="transmembrane region" description="Helical" evidence="6">
    <location>
        <begin position="353"/>
        <end position="379"/>
    </location>
</feature>
<dbReference type="InterPro" id="IPR004869">
    <property type="entry name" value="MMPL_dom"/>
</dbReference>
<keyword evidence="3 6" id="KW-0812">Transmembrane</keyword>
<dbReference type="Gene3D" id="1.20.1640.10">
    <property type="entry name" value="Multidrug efflux transporter AcrB transmembrane domain"/>
    <property type="match status" value="2"/>
</dbReference>
<dbReference type="Pfam" id="PF03176">
    <property type="entry name" value="MMPL"/>
    <property type="match status" value="2"/>
</dbReference>
<dbReference type="InterPro" id="IPR001036">
    <property type="entry name" value="Acrflvin-R"/>
</dbReference>
<dbReference type="Proteomes" id="UP000316988">
    <property type="component" value="Unassembled WGS sequence"/>
</dbReference>
<evidence type="ECO:0000256" key="1">
    <source>
        <dbReference type="ARBA" id="ARBA00004651"/>
    </source>
</evidence>
<comment type="subcellular location">
    <subcellularLocation>
        <location evidence="1">Cell membrane</location>
        <topology evidence="1">Multi-pass membrane protein</topology>
    </subcellularLocation>
</comment>
<evidence type="ECO:0000259" key="7">
    <source>
        <dbReference type="PROSITE" id="PS50156"/>
    </source>
</evidence>
<dbReference type="OrthoDB" id="7051771at2"/>